<comment type="similarity">
    <text evidence="2">Belongs to the AmiS/UreI family.</text>
</comment>
<keyword evidence="5 8" id="KW-0812">Transmembrane</keyword>
<feature type="transmembrane region" description="Helical" evidence="8">
    <location>
        <begin position="31"/>
        <end position="50"/>
    </location>
</feature>
<feature type="transmembrane region" description="Helical" evidence="8">
    <location>
        <begin position="146"/>
        <end position="167"/>
    </location>
</feature>
<dbReference type="CDD" id="cd13429">
    <property type="entry name" value="UreI_AmiS_like_2"/>
    <property type="match status" value="1"/>
</dbReference>
<dbReference type="eggNOG" id="ENOG5032UXJ">
    <property type="taxonomic scope" value="Bacteria"/>
</dbReference>
<evidence type="ECO:0000256" key="2">
    <source>
        <dbReference type="ARBA" id="ARBA00010068"/>
    </source>
</evidence>
<evidence type="ECO:0000313" key="9">
    <source>
        <dbReference type="EMBL" id="EIT84797.1"/>
    </source>
</evidence>
<sequence>MGDVGLFLSGAALFINSFVLLGKVDGKSAGYFNLFVGVLQIVIPFYLIVISDQEHWTLFQLASIFLFGLTYLFVGVTNLFSLKASGLGYYSLWVAIIALLYTIVSYVQFHSLVSALTWLAWAYLWFLFFLTGGLNKKIDQYVGKVAFVQSWITLTFPALLSLAGLWKQPFIERIWLGVMLIGFAFFIVLTIQEWKRARRTELKAMSAAS</sequence>
<dbReference type="RefSeq" id="WP_007202865.1">
    <property type="nucleotide sequence ID" value="NZ_AKKV01000030.1"/>
</dbReference>
<dbReference type="GO" id="GO:0005886">
    <property type="term" value="C:plasma membrane"/>
    <property type="evidence" value="ECO:0007669"/>
    <property type="project" value="UniProtKB-SubCell"/>
</dbReference>
<dbReference type="EMBL" id="AKKV01000030">
    <property type="protein sequence ID" value="EIT84797.1"/>
    <property type="molecule type" value="Genomic_DNA"/>
</dbReference>
<dbReference type="InterPro" id="IPR003211">
    <property type="entry name" value="AmiSUreI_transpt"/>
</dbReference>
<keyword evidence="4" id="KW-1003">Cell membrane</keyword>
<gene>
    <name evidence="9" type="ORF">A374_13935</name>
</gene>
<evidence type="ECO:0000256" key="5">
    <source>
        <dbReference type="ARBA" id="ARBA00022692"/>
    </source>
</evidence>
<dbReference type="PATRIC" id="fig|1196324.3.peg.2850"/>
<dbReference type="Proteomes" id="UP000004080">
    <property type="component" value="Unassembled WGS sequence"/>
</dbReference>
<comment type="caution">
    <text evidence="9">The sequence shown here is derived from an EMBL/GenBank/DDBJ whole genome shotgun (WGS) entry which is preliminary data.</text>
</comment>
<evidence type="ECO:0000256" key="7">
    <source>
        <dbReference type="ARBA" id="ARBA00023136"/>
    </source>
</evidence>
<dbReference type="Pfam" id="PF02293">
    <property type="entry name" value="AmiS_UreI"/>
    <property type="match status" value="1"/>
</dbReference>
<evidence type="ECO:0000313" key="10">
    <source>
        <dbReference type="Proteomes" id="UP000004080"/>
    </source>
</evidence>
<feature type="transmembrane region" description="Helical" evidence="8">
    <location>
        <begin position="6"/>
        <end position="24"/>
    </location>
</feature>
<dbReference type="AlphaFoldDB" id="I8AGI7"/>
<protein>
    <submittedName>
        <fullName evidence="9">AmiS/UreI transporter</fullName>
    </submittedName>
</protein>
<dbReference type="Gene3D" id="1.25.40.600">
    <property type="match status" value="1"/>
</dbReference>
<evidence type="ECO:0000256" key="4">
    <source>
        <dbReference type="ARBA" id="ARBA00022475"/>
    </source>
</evidence>
<evidence type="ECO:0000256" key="1">
    <source>
        <dbReference type="ARBA" id="ARBA00004651"/>
    </source>
</evidence>
<organism evidence="9 10">
    <name type="scientific">Fictibacillus macauensis ZFHKF-1</name>
    <dbReference type="NCBI Taxonomy" id="1196324"/>
    <lineage>
        <taxon>Bacteria</taxon>
        <taxon>Bacillati</taxon>
        <taxon>Bacillota</taxon>
        <taxon>Bacilli</taxon>
        <taxon>Bacillales</taxon>
        <taxon>Fictibacillaceae</taxon>
        <taxon>Fictibacillus</taxon>
    </lineage>
</organism>
<keyword evidence="7 8" id="KW-0472">Membrane</keyword>
<name>I8AGI7_9BACL</name>
<feature type="transmembrane region" description="Helical" evidence="8">
    <location>
        <begin position="173"/>
        <end position="191"/>
    </location>
</feature>
<dbReference type="STRING" id="1196324.A374_13935"/>
<comment type="subcellular location">
    <subcellularLocation>
        <location evidence="1">Cell membrane</location>
        <topology evidence="1">Multi-pass membrane protein</topology>
    </subcellularLocation>
</comment>
<feature type="transmembrane region" description="Helical" evidence="8">
    <location>
        <begin position="56"/>
        <end position="80"/>
    </location>
</feature>
<feature type="transmembrane region" description="Helical" evidence="8">
    <location>
        <begin position="87"/>
        <end position="109"/>
    </location>
</feature>
<reference evidence="9 10" key="1">
    <citation type="journal article" date="2012" name="J. Bacteriol.">
        <title>Genome of Bacillus macauensis ZFHKF-1, a Long-Chain-Forming Bacterium.</title>
        <authorList>
            <person name="Cai L."/>
            <person name="Zhang T."/>
        </authorList>
    </citation>
    <scope>NUCLEOTIDE SEQUENCE [LARGE SCALE GENOMIC DNA]</scope>
    <source>
        <strain evidence="9 10">ZFHKF-1</strain>
    </source>
</reference>
<accession>I8AGI7</accession>
<evidence type="ECO:0000256" key="3">
    <source>
        <dbReference type="ARBA" id="ARBA00022448"/>
    </source>
</evidence>
<keyword evidence="6 8" id="KW-1133">Transmembrane helix</keyword>
<keyword evidence="10" id="KW-1185">Reference proteome</keyword>
<dbReference type="OrthoDB" id="6636366at2"/>
<evidence type="ECO:0000256" key="6">
    <source>
        <dbReference type="ARBA" id="ARBA00022989"/>
    </source>
</evidence>
<proteinExistence type="inferred from homology"/>
<keyword evidence="3" id="KW-0813">Transport</keyword>
<dbReference type="InterPro" id="IPR038523">
    <property type="entry name" value="AmiSUreI_transpt_sf"/>
</dbReference>
<feature type="transmembrane region" description="Helical" evidence="8">
    <location>
        <begin position="115"/>
        <end position="134"/>
    </location>
</feature>
<evidence type="ECO:0000256" key="8">
    <source>
        <dbReference type="SAM" id="Phobius"/>
    </source>
</evidence>